<dbReference type="AlphaFoldDB" id="A0A3L6N3C7"/>
<protein>
    <submittedName>
        <fullName evidence="1">Uncharacterized protein</fullName>
    </submittedName>
</protein>
<name>A0A3L6N3C7_FUSOX</name>
<organism evidence="1">
    <name type="scientific">Fusarium oxysporum f. sp. cepae</name>
    <dbReference type="NCBI Taxonomy" id="396571"/>
    <lineage>
        <taxon>Eukaryota</taxon>
        <taxon>Fungi</taxon>
        <taxon>Dikarya</taxon>
        <taxon>Ascomycota</taxon>
        <taxon>Pezizomycotina</taxon>
        <taxon>Sordariomycetes</taxon>
        <taxon>Hypocreomycetidae</taxon>
        <taxon>Hypocreales</taxon>
        <taxon>Nectriaceae</taxon>
        <taxon>Fusarium</taxon>
        <taxon>Fusarium oxysporum species complex</taxon>
    </lineage>
</organism>
<proteinExistence type="predicted"/>
<reference evidence="1" key="1">
    <citation type="journal article" date="2018" name="Sci. Rep.">
        <title>Characterisation of pathogen-specific regions and novel effector candidates in Fusarium oxysporum f. sp. cepae.</title>
        <authorList>
            <person name="Armitage A.D."/>
            <person name="Taylor A."/>
            <person name="Sobczyk M.K."/>
            <person name="Baxter L."/>
            <person name="Greenfield B.P."/>
            <person name="Bates H.J."/>
            <person name="Wilson F."/>
            <person name="Jackson A.C."/>
            <person name="Ott S."/>
            <person name="Harrison R.J."/>
            <person name="Clarkson J.P."/>
        </authorList>
    </citation>
    <scope>NUCLEOTIDE SEQUENCE [LARGE SCALE GENOMIC DNA]</scope>
    <source>
        <strain evidence="1">FoC_Fus2</strain>
    </source>
</reference>
<gene>
    <name evidence="1" type="ORF">BFJ65_g13346</name>
</gene>
<comment type="caution">
    <text evidence="1">The sequence shown here is derived from an EMBL/GenBank/DDBJ whole genome shotgun (WGS) entry which is preliminary data.</text>
</comment>
<dbReference type="Proteomes" id="UP000270866">
    <property type="component" value="Chromosome 11"/>
</dbReference>
<dbReference type="EMBL" id="MRCU01000009">
    <property type="protein sequence ID" value="RKK11465.1"/>
    <property type="molecule type" value="Genomic_DNA"/>
</dbReference>
<evidence type="ECO:0000313" key="1">
    <source>
        <dbReference type="EMBL" id="RKK11465.1"/>
    </source>
</evidence>
<accession>A0A3L6N3C7</accession>
<sequence length="107" mass="12504">MNLCFPDKEFSEQYLSSRSTKIDANRSQWQSFLSTSISQSKYVARLLVLTPRLHHLYTIECGLSIYHAFHSIQYLALSDDDNEALPDQPLPGHDCCWRRWIWQESPA</sequence>